<dbReference type="InterPro" id="IPR003594">
    <property type="entry name" value="HATPase_dom"/>
</dbReference>
<name>A0A9X2A6V3_9BACI</name>
<accession>A0A9X2A6V3</accession>
<evidence type="ECO:0000259" key="1">
    <source>
        <dbReference type="Pfam" id="PF13581"/>
    </source>
</evidence>
<keyword evidence="2" id="KW-0547">Nucleotide-binding</keyword>
<dbReference type="Pfam" id="PF13581">
    <property type="entry name" value="HATPase_c_2"/>
    <property type="match status" value="1"/>
</dbReference>
<dbReference type="RefSeq" id="WP_250095631.1">
    <property type="nucleotide sequence ID" value="NZ_JAKRYL010000005.1"/>
</dbReference>
<evidence type="ECO:0000313" key="3">
    <source>
        <dbReference type="Proteomes" id="UP001139150"/>
    </source>
</evidence>
<dbReference type="GO" id="GO:0005524">
    <property type="term" value="F:ATP binding"/>
    <property type="evidence" value="ECO:0007669"/>
    <property type="project" value="UniProtKB-KW"/>
</dbReference>
<protein>
    <submittedName>
        <fullName evidence="2">ATP-binding protein</fullName>
    </submittedName>
</protein>
<dbReference type="Gene3D" id="3.30.565.10">
    <property type="entry name" value="Histidine kinase-like ATPase, C-terminal domain"/>
    <property type="match status" value="1"/>
</dbReference>
<dbReference type="SUPFAM" id="SSF55874">
    <property type="entry name" value="ATPase domain of HSP90 chaperone/DNA topoisomerase II/histidine kinase"/>
    <property type="match status" value="1"/>
</dbReference>
<evidence type="ECO:0000313" key="2">
    <source>
        <dbReference type="EMBL" id="MCL7746716.1"/>
    </source>
</evidence>
<dbReference type="AlphaFoldDB" id="A0A9X2A6V3"/>
<organism evidence="2 3">
    <name type="scientific">Halalkalibacter alkaliphilus</name>
    <dbReference type="NCBI Taxonomy" id="2917993"/>
    <lineage>
        <taxon>Bacteria</taxon>
        <taxon>Bacillati</taxon>
        <taxon>Bacillota</taxon>
        <taxon>Bacilli</taxon>
        <taxon>Bacillales</taxon>
        <taxon>Bacillaceae</taxon>
        <taxon>Halalkalibacter</taxon>
    </lineage>
</organism>
<comment type="caution">
    <text evidence="2">The sequence shown here is derived from an EMBL/GenBank/DDBJ whole genome shotgun (WGS) entry which is preliminary data.</text>
</comment>
<dbReference type="Proteomes" id="UP001139150">
    <property type="component" value="Unassembled WGS sequence"/>
</dbReference>
<reference evidence="2" key="1">
    <citation type="submission" date="2022-02" db="EMBL/GenBank/DDBJ databases">
        <title>Halalkalibacter sp. nov. isolated from Lonar Lake, India.</title>
        <authorList>
            <person name="Joshi A."/>
            <person name="Thite S."/>
            <person name="Lodha T."/>
        </authorList>
    </citation>
    <scope>NUCLEOTIDE SEQUENCE</scope>
    <source>
        <strain evidence="2">MEB205</strain>
    </source>
</reference>
<proteinExistence type="predicted"/>
<sequence>MRRFLDKVFKDSTIEAPLSAPSLPSDLTYTEMTYMTKRGYLARKLSQYLSSNHEEGDSAFYLSLAKRVFLRKKTENLNEQLLYLSEKMLAWNEQNQNIPELIEKLGVRNDIQNAMLKAYDMHQQDLFASPNIVMKESTVREVKQEEITTWTVYRDVIFAATQGHFLLITEEDVEQYKAGTVLCEGEIMERSDIPVRRNQAKEALEKKISNPAKIMSWLLVLSEAITNTIKHAEEGTMTVIEDEEASETRFIIEDRGPGFPLKDLPKTTLLAGYSTKRSMGQGFTLMMKMTKQVVLYTSPLGSTIILIFDSSEGIE</sequence>
<dbReference type="CDD" id="cd16936">
    <property type="entry name" value="HATPase_RsbW-like"/>
    <property type="match status" value="1"/>
</dbReference>
<keyword evidence="2" id="KW-0067">ATP-binding</keyword>
<gene>
    <name evidence="2" type="ORF">MF646_06225</name>
</gene>
<dbReference type="EMBL" id="JAKRYL010000005">
    <property type="protein sequence ID" value="MCL7746716.1"/>
    <property type="molecule type" value="Genomic_DNA"/>
</dbReference>
<dbReference type="InterPro" id="IPR036890">
    <property type="entry name" value="HATPase_C_sf"/>
</dbReference>
<keyword evidence="3" id="KW-1185">Reference proteome</keyword>
<feature type="domain" description="Histidine kinase/HSP90-like ATPase" evidence="1">
    <location>
        <begin position="197"/>
        <end position="307"/>
    </location>
</feature>